<sequence>MFNRLFSNIYVKLSSFKQNIKTLPGDLNTFNENWIATIRLEIDEVELFLNNVGSLIENGFEATEIIAVISKINDYCLQAA</sequence>
<organism evidence="1 2">
    <name type="scientific">Paenibacillus ferrarius</name>
    <dbReference type="NCBI Taxonomy" id="1469647"/>
    <lineage>
        <taxon>Bacteria</taxon>
        <taxon>Bacillati</taxon>
        <taxon>Bacillota</taxon>
        <taxon>Bacilli</taxon>
        <taxon>Bacillales</taxon>
        <taxon>Paenibacillaceae</taxon>
        <taxon>Paenibacillus</taxon>
    </lineage>
</organism>
<accession>A0A1V4HF79</accession>
<evidence type="ECO:0000313" key="1">
    <source>
        <dbReference type="EMBL" id="OPH52975.1"/>
    </source>
</evidence>
<dbReference type="STRING" id="1469647.BC351_32465"/>
<dbReference type="RefSeq" id="WP_079416149.1">
    <property type="nucleotide sequence ID" value="NZ_MBTG01000025.1"/>
</dbReference>
<comment type="caution">
    <text evidence="1">The sequence shown here is derived from an EMBL/GenBank/DDBJ whole genome shotgun (WGS) entry which is preliminary data.</text>
</comment>
<evidence type="ECO:0000313" key="2">
    <source>
        <dbReference type="Proteomes" id="UP000190626"/>
    </source>
</evidence>
<dbReference type="EMBL" id="MBTG01000025">
    <property type="protein sequence ID" value="OPH52975.1"/>
    <property type="molecule type" value="Genomic_DNA"/>
</dbReference>
<name>A0A1V4HF79_9BACL</name>
<keyword evidence="2" id="KW-1185">Reference proteome</keyword>
<dbReference type="Proteomes" id="UP000190626">
    <property type="component" value="Unassembled WGS sequence"/>
</dbReference>
<protein>
    <submittedName>
        <fullName evidence="1">Uncharacterized protein</fullName>
    </submittedName>
</protein>
<gene>
    <name evidence="1" type="ORF">BC351_32465</name>
</gene>
<dbReference type="AlphaFoldDB" id="A0A1V4HF79"/>
<dbReference type="OrthoDB" id="2604963at2"/>
<reference evidence="2" key="1">
    <citation type="submission" date="2016-07" db="EMBL/GenBank/DDBJ databases">
        <authorList>
            <person name="Florea S."/>
            <person name="Webb J.S."/>
            <person name="Jaromczyk J."/>
            <person name="Schardl C.L."/>
        </authorList>
    </citation>
    <scope>NUCLEOTIDE SEQUENCE [LARGE SCALE GENOMIC DNA]</scope>
    <source>
        <strain evidence="2">CY1</strain>
    </source>
</reference>
<proteinExistence type="predicted"/>